<dbReference type="Proteomes" id="UP000316905">
    <property type="component" value="Unassembled WGS sequence"/>
</dbReference>
<organism evidence="1 2">
    <name type="scientific">Pseudomonas duriflava</name>
    <dbReference type="NCBI Taxonomy" id="459528"/>
    <lineage>
        <taxon>Bacteria</taxon>
        <taxon>Pseudomonadati</taxon>
        <taxon>Pseudomonadota</taxon>
        <taxon>Gammaproteobacteria</taxon>
        <taxon>Pseudomonadales</taxon>
        <taxon>Pseudomonadaceae</taxon>
        <taxon>Pseudomonas</taxon>
    </lineage>
</organism>
<keyword evidence="2" id="KW-1185">Reference proteome</keyword>
<accession>A0A562QIG9</accession>
<proteinExistence type="predicted"/>
<dbReference type="EMBL" id="VLKY01000003">
    <property type="protein sequence ID" value="TWI56531.1"/>
    <property type="molecule type" value="Genomic_DNA"/>
</dbReference>
<name>A0A562QIG9_9PSED</name>
<evidence type="ECO:0000313" key="1">
    <source>
        <dbReference type="EMBL" id="TWI56531.1"/>
    </source>
</evidence>
<gene>
    <name evidence="1" type="ORF">IQ22_00981</name>
</gene>
<comment type="caution">
    <text evidence="1">The sequence shown here is derived from an EMBL/GenBank/DDBJ whole genome shotgun (WGS) entry which is preliminary data.</text>
</comment>
<reference evidence="1 2" key="1">
    <citation type="journal article" date="2015" name="Stand. Genomic Sci.">
        <title>Genomic Encyclopedia of Bacterial and Archaeal Type Strains, Phase III: the genomes of soil and plant-associated and newly described type strains.</title>
        <authorList>
            <person name="Whitman W.B."/>
            <person name="Woyke T."/>
            <person name="Klenk H.P."/>
            <person name="Zhou Y."/>
            <person name="Lilburn T.G."/>
            <person name="Beck B.J."/>
            <person name="De Vos P."/>
            <person name="Vandamme P."/>
            <person name="Eisen J.A."/>
            <person name="Garrity G."/>
            <person name="Hugenholtz P."/>
            <person name="Kyrpides N.C."/>
        </authorList>
    </citation>
    <scope>NUCLEOTIDE SEQUENCE [LARGE SCALE GENOMIC DNA]</scope>
    <source>
        <strain evidence="1 2">CGMCC 1.6858</strain>
    </source>
</reference>
<dbReference type="AlphaFoldDB" id="A0A562QIG9"/>
<evidence type="ECO:0000313" key="2">
    <source>
        <dbReference type="Proteomes" id="UP000316905"/>
    </source>
</evidence>
<protein>
    <submittedName>
        <fullName evidence="1">Uncharacterized protein</fullName>
    </submittedName>
</protein>
<sequence>MGAILERAFRHHLPINDIDMLTATSPADMGIAASGNDAAMSSMDKASILSGFTLSPPNHKGSRVTGYPLARLEHRHPAC</sequence>